<dbReference type="Proteomes" id="UP000182888">
    <property type="component" value="Unassembled WGS sequence"/>
</dbReference>
<proteinExistence type="predicted"/>
<evidence type="ECO:0000256" key="1">
    <source>
        <dbReference type="SAM" id="MobiDB-lite"/>
    </source>
</evidence>
<feature type="region of interest" description="Disordered" evidence="1">
    <location>
        <begin position="1"/>
        <end position="45"/>
    </location>
</feature>
<reference evidence="3" key="1">
    <citation type="submission" date="2014-08" db="EMBL/GenBank/DDBJ databases">
        <authorList>
            <person name="Edwards T."/>
        </authorList>
    </citation>
    <scope>NUCLEOTIDE SEQUENCE [LARGE SCALE GENOMIC DNA]</scope>
</reference>
<name>A0A0K2W509_MESPL</name>
<evidence type="ECO:0000313" key="2">
    <source>
        <dbReference type="EMBL" id="CDX61211.1"/>
    </source>
</evidence>
<protein>
    <submittedName>
        <fullName evidence="2">Uncharacterized protein</fullName>
    </submittedName>
</protein>
<dbReference type="AlphaFoldDB" id="A0A0K2W509"/>
<evidence type="ECO:0000313" key="3">
    <source>
        <dbReference type="Proteomes" id="UP000182888"/>
    </source>
</evidence>
<gene>
    <name evidence="2" type="ORF">MPL1032_360030</name>
</gene>
<sequence>MRKERRATHSHDQQPMRRNLAGEPGFEPGLTESESVGLPLTYSPAGAAGAVQSGRLCAASAAL</sequence>
<organism evidence="2 3">
    <name type="scientific">Mesorhizobium plurifarium</name>
    <dbReference type="NCBI Taxonomy" id="69974"/>
    <lineage>
        <taxon>Bacteria</taxon>
        <taxon>Pseudomonadati</taxon>
        <taxon>Pseudomonadota</taxon>
        <taxon>Alphaproteobacteria</taxon>
        <taxon>Hyphomicrobiales</taxon>
        <taxon>Phyllobacteriaceae</taxon>
        <taxon>Mesorhizobium</taxon>
    </lineage>
</organism>
<feature type="compositionally biased region" description="Basic and acidic residues" evidence="1">
    <location>
        <begin position="1"/>
        <end position="15"/>
    </location>
</feature>
<dbReference type="EMBL" id="CCND01000030">
    <property type="protein sequence ID" value="CDX61211.1"/>
    <property type="molecule type" value="Genomic_DNA"/>
</dbReference>
<accession>A0A0K2W509</accession>